<gene>
    <name evidence="1" type="ORF">F2P81_022370</name>
</gene>
<name>A0A6A4RYW2_SCOMX</name>
<accession>A0A6A4RYW2</accession>
<evidence type="ECO:0000313" key="2">
    <source>
        <dbReference type="Proteomes" id="UP000438429"/>
    </source>
</evidence>
<proteinExistence type="predicted"/>
<comment type="caution">
    <text evidence="1">The sequence shown here is derived from an EMBL/GenBank/DDBJ whole genome shotgun (WGS) entry which is preliminary data.</text>
</comment>
<dbReference type="EMBL" id="VEVO01000020">
    <property type="protein sequence ID" value="KAF0025489.1"/>
    <property type="molecule type" value="Genomic_DNA"/>
</dbReference>
<dbReference type="Proteomes" id="UP000438429">
    <property type="component" value="Unassembled WGS sequence"/>
</dbReference>
<evidence type="ECO:0000313" key="1">
    <source>
        <dbReference type="EMBL" id="KAF0025489.1"/>
    </source>
</evidence>
<organism evidence="1 2">
    <name type="scientific">Scophthalmus maximus</name>
    <name type="common">Turbot</name>
    <name type="synonym">Psetta maxima</name>
    <dbReference type="NCBI Taxonomy" id="52904"/>
    <lineage>
        <taxon>Eukaryota</taxon>
        <taxon>Metazoa</taxon>
        <taxon>Chordata</taxon>
        <taxon>Craniata</taxon>
        <taxon>Vertebrata</taxon>
        <taxon>Euteleostomi</taxon>
        <taxon>Actinopterygii</taxon>
        <taxon>Neopterygii</taxon>
        <taxon>Teleostei</taxon>
        <taxon>Neoteleostei</taxon>
        <taxon>Acanthomorphata</taxon>
        <taxon>Carangaria</taxon>
        <taxon>Pleuronectiformes</taxon>
        <taxon>Pleuronectoidei</taxon>
        <taxon>Scophthalmidae</taxon>
        <taxon>Scophthalmus</taxon>
    </lineage>
</organism>
<reference evidence="1 2" key="1">
    <citation type="submission" date="2019-06" db="EMBL/GenBank/DDBJ databases">
        <title>Draft genomes of female and male turbot (Scophthalmus maximus).</title>
        <authorList>
            <person name="Xu H."/>
            <person name="Xu X.-W."/>
            <person name="Shao C."/>
            <person name="Chen S."/>
        </authorList>
    </citation>
    <scope>NUCLEOTIDE SEQUENCE [LARGE SCALE GENOMIC DNA]</scope>
    <source>
        <strain evidence="1">Ysfricsl-2016a</strain>
        <tissue evidence="1">Blood</tissue>
    </source>
</reference>
<dbReference type="AlphaFoldDB" id="A0A6A4RYW2"/>
<sequence>MRGRAGRSTVELNPVGARSCGDAVWSESRICIVAIFVLRVSALVLRPPRPPTPVLSPAAVLFLKTCKDVRQMANGNG</sequence>
<protein>
    <submittedName>
        <fullName evidence="1">Uncharacterized protein</fullName>
    </submittedName>
</protein>